<sequence length="1963" mass="202612">MPAKVAPASQRDALGRACSTFANSRLSTLPVWDEAQVAQENWGGPLTVPLPNSAGVGGSGGVVDGAKEPKPTNGKSKSLPGGGGGVSSSSTAAAEPHYDDEATRHGIEAFVAAYCPPPPPSPQAAGAEGDAARETPSTGGITWRRPADVFRPFRPVVHCNATPFMNPYAAADALIPVDAKPEEARCRTPSSTGAPNASSTTHRRSGAGARQSDTAGVVPEAFHQLYPEAVSVMDMFTRDEREGWLHCTPTESVRRYRAVPALMQPYDSALVAGCAETPAQACASRYSTGLRHKLKQAEQLAALTEAPPFLMSAFNSAMLAVEQAQRYVPEGAYLWELVYPHAPGTCHPVYNPFGKYAVKLFIDGAHRKVLVDDALPVDVLGRPLLSTTSRKELWPCLLAKAVVKALGPVSGVQALSSAPELIVAALMGNWVPQYLSPRQEAVTATALLLLYQRQLTQLASLEGPFAQDGGEDAASQGGADGAADGAARDGKGGARDRRGSPNTSQRKRGQSTGPRSGSVKRHQSGRGSAAATADASDDGASPRPLRATEYCDPVIDEPLPEQPLYICGLHAPAAAAAEAATSAAVPEVVGGRGTGPQLYTIHAMRPFRNTVALLLHTTPCSSLAEGVFDAEKEADDVCAIRHGHPDPARGARHAVAATEVPHGPERPSFVGLPSVPPEEHSGGVDMIVMDGDRAASVSSCWLTLEEFMTHMETIVVWRKLAGRYANAVSVSGESLLQHNGDGGATGAAAAAAGDTSPSAAARKKAPAPRRGEAAPTAAGAAASGTNSSVPPSPAPPPSPPLTMWWKLTTEKAVEAVVVVSSPALTEATSAATAAPTATSPSSSHPRRSVKPAEASTTTAEAPEEVATASQQQQRCVHFHHFQWDRAEPLNRIGALTYTSGALCSTVLHFRPGVHLIRVDLHRVQAPDKITFLSDAAIEVQLDLSHDASRDGFACVTDAGAYPAVRSCDTETVWLKRVFSLAAPTWVTLQLSTLDAGEDVTAHRQIHTIANRSSTAASGGKGGGNHGKAVAGARGGSPGAGTAAAAGAAAGKAGGAAAAAASGAGAADGKRRGDGPLSADVREGAASLIAARDANMSILRFTSLLLVNLDRPADYCVGTAGRLVKLLLEPNEKGYLVMAYTNVPALLLTSVQQHEDEAADDDGETASLLPSVTPLDSPPEEDLQPMPPPSPYHSSSAVGFAGAPSLFPAGQWKLTLRSNVELQSFDAVAHDLNNVTVEADLPRGGSPVLFRRTCTVTETTHVSIVAHLRSPVPMPYTIRIVRLSAPPPPPPPTVPTSATPRAVRTASSNSMSLGVSESPTVDAGTGGSGGGGGVASSRGSVLVVYESPLTHQRLFTADVLLSAAADVGGGKGAKGPAAAGAAGAGATVYAIEAAVSDEDAAAWDERCRRGQESNFLEYRESAEEQAAVTTERDIADYYTNPTLFLQRRREVSAQRRQLASEVAEKVMSRSATPGNSTVTTRKRSSSARRPSHRLSAALETFVKDSFRRQSSSMLPDAAFEAAVRHRLDTVDRAAGVRISVHFSFSSARAEVKVDTPTPDALAELRRHMRETVAWLQEWSEPGSSGVETAAAANLVSPSSTATSSGGKSAAPRVQREAAAAAATMEDALRAEAARQSRLEYLRNPQHLFQPTFDAGDGPDGAGTPAVAAAAAALAGRAKHDTSGSGGGGGASAGAGAGGGAAHVPGANMAGTASGARVHRKESAQMSAGTSTVVLDEAQSAQPPPPVLTQDGPATLFRFAAPLQLPQYRVELLPLRTWEESPSLSSQGKDGTTGAGAAAVAAGNRGKRPKMSNSAPAAAAAAPARAQGSGPAAASSTASGSSIDGVATGFIAAAAAAATTLSCPLTAAECEVILLPLRRPLVEATENCDLAQAQSRVLKSEAQLRFKRSVHAFFEAAAEQKAVKAAAASGEVGGIALPIVYHSLLGAKEEELCASLKSRKSFAFT</sequence>
<evidence type="ECO:0000256" key="1">
    <source>
        <dbReference type="PROSITE-ProRule" id="PRU00239"/>
    </source>
</evidence>
<dbReference type="PANTHER" id="PTHR46298:SF1">
    <property type="entry name" value="ANDROGLOBIN"/>
    <property type="match status" value="1"/>
</dbReference>
<dbReference type="SUPFAM" id="SSF54001">
    <property type="entry name" value="Cysteine proteinases"/>
    <property type="match status" value="1"/>
</dbReference>
<dbReference type="InterPro" id="IPR053033">
    <property type="entry name" value="Androglobin-like"/>
</dbReference>
<feature type="compositionally biased region" description="Polar residues" evidence="2">
    <location>
        <begin position="1779"/>
        <end position="1788"/>
    </location>
</feature>
<dbReference type="PANTHER" id="PTHR46298">
    <property type="entry name" value="ANDROGLOBIN"/>
    <property type="match status" value="1"/>
</dbReference>
<feature type="compositionally biased region" description="Polar residues" evidence="2">
    <location>
        <begin position="500"/>
        <end position="515"/>
    </location>
</feature>
<feature type="compositionally biased region" description="Pro residues" evidence="2">
    <location>
        <begin position="1284"/>
        <end position="1293"/>
    </location>
</feature>
<dbReference type="GO" id="GO:0004198">
    <property type="term" value="F:calcium-dependent cysteine-type endopeptidase activity"/>
    <property type="evidence" value="ECO:0007669"/>
    <property type="project" value="InterPro"/>
</dbReference>
<dbReference type="EMBL" id="JAECZO010000001">
    <property type="protein sequence ID" value="KAK7199702.1"/>
    <property type="molecule type" value="Genomic_DNA"/>
</dbReference>
<name>A0AAW0F1K5_9TRYP</name>
<feature type="compositionally biased region" description="Polar residues" evidence="2">
    <location>
        <begin position="1304"/>
        <end position="1318"/>
    </location>
</feature>
<feature type="compositionally biased region" description="Low complexity" evidence="2">
    <location>
        <begin position="466"/>
        <end position="485"/>
    </location>
</feature>
<feature type="region of interest" description="Disordered" evidence="2">
    <location>
        <begin position="1779"/>
        <end position="1836"/>
    </location>
</feature>
<feature type="region of interest" description="Disordered" evidence="2">
    <location>
        <begin position="466"/>
        <end position="546"/>
    </location>
</feature>
<feature type="region of interest" description="Disordered" evidence="2">
    <location>
        <begin position="1010"/>
        <end position="1035"/>
    </location>
</feature>
<feature type="domain" description="Calpain catalytic" evidence="3">
    <location>
        <begin position="315"/>
        <end position="428"/>
    </location>
</feature>
<dbReference type="GO" id="GO:0006508">
    <property type="term" value="P:proteolysis"/>
    <property type="evidence" value="ECO:0007669"/>
    <property type="project" value="InterPro"/>
</dbReference>
<feature type="region of interest" description="Disordered" evidence="2">
    <location>
        <begin position="1466"/>
        <end position="1490"/>
    </location>
</feature>
<feature type="compositionally biased region" description="Polar residues" evidence="2">
    <location>
        <begin position="188"/>
        <end position="200"/>
    </location>
</feature>
<feature type="compositionally biased region" description="Low complexity" evidence="2">
    <location>
        <begin position="1810"/>
        <end position="1836"/>
    </location>
</feature>
<feature type="region of interest" description="Disordered" evidence="2">
    <location>
        <begin position="1153"/>
        <end position="1195"/>
    </location>
</feature>
<reference evidence="4 5" key="1">
    <citation type="journal article" date="2021" name="MBio">
        <title>A New Model Trypanosomatid, Novymonas esmeraldas: Genomic Perception of Its 'Candidatus Pandoraea novymonadis' Endosymbiont.</title>
        <authorList>
            <person name="Zakharova A."/>
            <person name="Saura A."/>
            <person name="Butenko A."/>
            <person name="Podesvova L."/>
            <person name="Warmusova S."/>
            <person name="Kostygov A.Y."/>
            <person name="Nenarokova A."/>
            <person name="Lukes J."/>
            <person name="Opperdoes F.R."/>
            <person name="Yurchenko V."/>
        </authorList>
    </citation>
    <scope>NUCLEOTIDE SEQUENCE [LARGE SCALE GENOMIC DNA]</scope>
    <source>
        <strain evidence="4 5">E262AT.01</strain>
    </source>
</reference>
<comment type="caution">
    <text evidence="1">Lacks conserved residue(s) required for the propagation of feature annotation.</text>
</comment>
<evidence type="ECO:0000256" key="2">
    <source>
        <dbReference type="SAM" id="MobiDB-lite"/>
    </source>
</evidence>
<feature type="compositionally biased region" description="Low complexity" evidence="2">
    <location>
        <begin position="826"/>
        <end position="843"/>
    </location>
</feature>
<feature type="region of interest" description="Disordered" evidence="2">
    <location>
        <begin position="1593"/>
        <end position="1617"/>
    </location>
</feature>
<dbReference type="Pfam" id="PF00648">
    <property type="entry name" value="Peptidase_C2"/>
    <property type="match status" value="1"/>
</dbReference>
<feature type="compositionally biased region" description="Low complexity" evidence="2">
    <location>
        <begin position="1595"/>
        <end position="1617"/>
    </location>
</feature>
<comment type="caution">
    <text evidence="4">The sequence shown here is derived from an EMBL/GenBank/DDBJ whole genome shotgun (WGS) entry which is preliminary data.</text>
</comment>
<protein>
    <recommendedName>
        <fullName evidence="3">Calpain catalytic domain-containing protein</fullName>
    </recommendedName>
</protein>
<feature type="region of interest" description="Disordered" evidence="2">
    <location>
        <begin position="826"/>
        <end position="870"/>
    </location>
</feature>
<feature type="compositionally biased region" description="Gly residues" evidence="2">
    <location>
        <begin position="1682"/>
        <end position="1699"/>
    </location>
</feature>
<feature type="compositionally biased region" description="Basic residues" evidence="2">
    <location>
        <begin position="1479"/>
        <end position="1490"/>
    </location>
</feature>
<feature type="compositionally biased region" description="Low complexity" evidence="2">
    <location>
        <begin position="851"/>
        <end position="869"/>
    </location>
</feature>
<feature type="compositionally biased region" description="Low complexity" evidence="2">
    <location>
        <begin position="525"/>
        <end position="541"/>
    </location>
</feature>
<dbReference type="Proteomes" id="UP001430356">
    <property type="component" value="Unassembled WGS sequence"/>
</dbReference>
<feature type="region of interest" description="Disordered" evidence="2">
    <location>
        <begin position="43"/>
        <end position="98"/>
    </location>
</feature>
<feature type="compositionally biased region" description="Basic and acidic residues" evidence="2">
    <location>
        <begin position="486"/>
        <end position="499"/>
    </location>
</feature>
<feature type="region of interest" description="Disordered" evidence="2">
    <location>
        <begin position="183"/>
        <end position="214"/>
    </location>
</feature>
<feature type="compositionally biased region" description="Pro residues" evidence="2">
    <location>
        <begin position="790"/>
        <end position="800"/>
    </location>
</feature>
<dbReference type="InterPro" id="IPR001300">
    <property type="entry name" value="Peptidase_C2_calpain_cat"/>
</dbReference>
<evidence type="ECO:0000313" key="5">
    <source>
        <dbReference type="Proteomes" id="UP001430356"/>
    </source>
</evidence>
<feature type="compositionally biased region" description="Low complexity" evidence="2">
    <location>
        <begin position="773"/>
        <end position="789"/>
    </location>
</feature>
<feature type="region of interest" description="Disordered" evidence="2">
    <location>
        <begin position="1284"/>
        <end position="1332"/>
    </location>
</feature>
<evidence type="ECO:0000313" key="4">
    <source>
        <dbReference type="EMBL" id="KAK7199702.1"/>
    </source>
</evidence>
<feature type="region of interest" description="Disordered" evidence="2">
    <location>
        <begin position="741"/>
        <end position="802"/>
    </location>
</feature>
<keyword evidence="5" id="KW-1185">Reference proteome</keyword>
<gene>
    <name evidence="4" type="ORF">NESM_000016000</name>
</gene>
<proteinExistence type="predicted"/>
<evidence type="ECO:0000259" key="3">
    <source>
        <dbReference type="PROSITE" id="PS50203"/>
    </source>
</evidence>
<feature type="compositionally biased region" description="Low complexity" evidence="2">
    <location>
        <begin position="746"/>
        <end position="760"/>
    </location>
</feature>
<feature type="region of interest" description="Disordered" evidence="2">
    <location>
        <begin position="112"/>
        <end position="143"/>
    </location>
</feature>
<feature type="region of interest" description="Disordered" evidence="2">
    <location>
        <begin position="1677"/>
        <end position="1729"/>
    </location>
</feature>
<organism evidence="4 5">
    <name type="scientific">Novymonas esmeraldas</name>
    <dbReference type="NCBI Taxonomy" id="1808958"/>
    <lineage>
        <taxon>Eukaryota</taxon>
        <taxon>Discoba</taxon>
        <taxon>Euglenozoa</taxon>
        <taxon>Kinetoplastea</taxon>
        <taxon>Metakinetoplastina</taxon>
        <taxon>Trypanosomatida</taxon>
        <taxon>Trypanosomatidae</taxon>
        <taxon>Novymonas</taxon>
    </lineage>
</organism>
<feature type="compositionally biased region" description="Gly residues" evidence="2">
    <location>
        <begin position="1323"/>
        <end position="1332"/>
    </location>
</feature>
<feature type="compositionally biased region" description="Polar residues" evidence="2">
    <location>
        <begin position="1468"/>
        <end position="1478"/>
    </location>
</feature>
<accession>A0AAW0F1K5</accession>
<dbReference type="PROSITE" id="PS50203">
    <property type="entry name" value="CALPAIN_CAT"/>
    <property type="match status" value="1"/>
</dbReference>
<dbReference type="InterPro" id="IPR038765">
    <property type="entry name" value="Papain-like_cys_pep_sf"/>
</dbReference>